<keyword evidence="2" id="KW-1185">Reference proteome</keyword>
<accession>A0A3M7QZ72</accession>
<organism evidence="1 2">
    <name type="scientific">Brachionus plicatilis</name>
    <name type="common">Marine rotifer</name>
    <name type="synonym">Brachionus muelleri</name>
    <dbReference type="NCBI Taxonomy" id="10195"/>
    <lineage>
        <taxon>Eukaryota</taxon>
        <taxon>Metazoa</taxon>
        <taxon>Spiralia</taxon>
        <taxon>Gnathifera</taxon>
        <taxon>Rotifera</taxon>
        <taxon>Eurotatoria</taxon>
        <taxon>Monogononta</taxon>
        <taxon>Pseudotrocha</taxon>
        <taxon>Ploima</taxon>
        <taxon>Brachionidae</taxon>
        <taxon>Brachionus</taxon>
    </lineage>
</organism>
<comment type="caution">
    <text evidence="1">The sequence shown here is derived from an EMBL/GenBank/DDBJ whole genome shotgun (WGS) entry which is preliminary data.</text>
</comment>
<gene>
    <name evidence="1" type="ORF">BpHYR1_008103</name>
</gene>
<sequence length="121" mass="13735">MHWPGIEPHSTTEPELSGFISKNLYTLGLSNASRLGLDLRLVTFKQLCTEPPIFRLAEIIILPGFISKSKSTCYLRKMNDFKFPVFITYLSSSEANRNFEGYFALGAAFLNLKIWLGIKLE</sequence>
<protein>
    <submittedName>
        <fullName evidence="1">Uncharacterized protein</fullName>
    </submittedName>
</protein>
<dbReference type="AlphaFoldDB" id="A0A3M7QZ72"/>
<evidence type="ECO:0000313" key="2">
    <source>
        <dbReference type="Proteomes" id="UP000276133"/>
    </source>
</evidence>
<evidence type="ECO:0000313" key="1">
    <source>
        <dbReference type="EMBL" id="RNA16411.1"/>
    </source>
</evidence>
<proteinExistence type="predicted"/>
<reference evidence="1 2" key="1">
    <citation type="journal article" date="2018" name="Sci. Rep.">
        <title>Genomic signatures of local adaptation to the degree of environmental predictability in rotifers.</title>
        <authorList>
            <person name="Franch-Gras L."/>
            <person name="Hahn C."/>
            <person name="Garcia-Roger E.M."/>
            <person name="Carmona M.J."/>
            <person name="Serra M."/>
            <person name="Gomez A."/>
        </authorList>
    </citation>
    <scope>NUCLEOTIDE SEQUENCE [LARGE SCALE GENOMIC DNA]</scope>
    <source>
        <strain evidence="1">HYR1</strain>
    </source>
</reference>
<dbReference type="Proteomes" id="UP000276133">
    <property type="component" value="Unassembled WGS sequence"/>
</dbReference>
<name>A0A3M7QZ72_BRAPC</name>
<dbReference type="EMBL" id="REGN01004712">
    <property type="protein sequence ID" value="RNA16411.1"/>
    <property type="molecule type" value="Genomic_DNA"/>
</dbReference>